<evidence type="ECO:0000313" key="2">
    <source>
        <dbReference type="EMBL" id="ABS52212.1"/>
    </source>
</evidence>
<evidence type="ECO:0000313" key="3">
    <source>
        <dbReference type="Proteomes" id="UP000002407"/>
    </source>
</evidence>
<dbReference type="KEGG" id="cha:CHAB381_1351"/>
<dbReference type="OrthoDB" id="5372414at2"/>
<dbReference type="PANTHER" id="PTHR34138">
    <property type="entry name" value="CELL SHAPE-DETERMINING PROTEIN MREC"/>
    <property type="match status" value="1"/>
</dbReference>
<name>A7I309_CAMHC</name>
<dbReference type="HOGENOM" id="CLU_061154_0_0_7"/>
<dbReference type="EMBL" id="CP000776">
    <property type="protein sequence ID" value="ABS52212.1"/>
    <property type="molecule type" value="Genomic_DNA"/>
</dbReference>
<dbReference type="NCBIfam" id="NF010507">
    <property type="entry name" value="PRK13922.10-6"/>
    <property type="match status" value="1"/>
</dbReference>
<reference evidence="3" key="1">
    <citation type="submission" date="2007-07" db="EMBL/GenBank/DDBJ databases">
        <title>Complete genome sequence of Campylobacter hominis ATCC BAA-381, a commensal isolated from the human gastrointestinal tract.</title>
        <authorList>
            <person name="Fouts D.E."/>
            <person name="Mongodin E.F."/>
            <person name="Puiu D."/>
            <person name="Sebastian Y."/>
            <person name="Miller W.G."/>
            <person name="Mandrell R.E."/>
            <person name="Nelson K.E."/>
        </authorList>
    </citation>
    <scope>NUCLEOTIDE SEQUENCE [LARGE SCALE GENOMIC DNA]</scope>
    <source>
        <strain evidence="3">ATCC BAA-381 / LMG 19568 / NCTC 13146 / CH001A</strain>
    </source>
</reference>
<keyword evidence="3" id="KW-1185">Reference proteome</keyword>
<dbReference type="GO" id="GO:0008360">
    <property type="term" value="P:regulation of cell shape"/>
    <property type="evidence" value="ECO:0007669"/>
    <property type="project" value="InterPro"/>
</dbReference>
<gene>
    <name evidence="2" type="ordered locus">CHAB381_1351</name>
</gene>
<dbReference type="GO" id="GO:0005886">
    <property type="term" value="C:plasma membrane"/>
    <property type="evidence" value="ECO:0007669"/>
    <property type="project" value="TreeGrafter"/>
</dbReference>
<dbReference type="RefSeq" id="WP_012109203.1">
    <property type="nucleotide sequence ID" value="NC_009714.1"/>
</dbReference>
<protein>
    <submittedName>
        <fullName evidence="2">Rod shape-determining protein MreC</fullName>
    </submittedName>
</protein>
<dbReference type="Gene3D" id="2.40.10.350">
    <property type="entry name" value="Rod shape-determining protein MreC, domain 2"/>
    <property type="match status" value="1"/>
</dbReference>
<organism evidence="2 3">
    <name type="scientific">Campylobacter hominis (strain ATCC BAA-381 / DSM 21671 / CCUG 45161 / LMG 19568 / NCTC 13146 / CH001A)</name>
    <dbReference type="NCBI Taxonomy" id="360107"/>
    <lineage>
        <taxon>Bacteria</taxon>
        <taxon>Pseudomonadati</taxon>
        <taxon>Campylobacterota</taxon>
        <taxon>Epsilonproteobacteria</taxon>
        <taxon>Campylobacterales</taxon>
        <taxon>Campylobacteraceae</taxon>
        <taxon>Campylobacter</taxon>
    </lineage>
</organism>
<accession>A7I309</accession>
<dbReference type="Proteomes" id="UP000002407">
    <property type="component" value="Chromosome"/>
</dbReference>
<evidence type="ECO:0000259" key="1">
    <source>
        <dbReference type="Pfam" id="PF04085"/>
    </source>
</evidence>
<dbReference type="eggNOG" id="COG1792">
    <property type="taxonomic scope" value="Bacteria"/>
</dbReference>
<dbReference type="PANTHER" id="PTHR34138:SF1">
    <property type="entry name" value="CELL SHAPE-DETERMINING PROTEIN MREC"/>
    <property type="match status" value="1"/>
</dbReference>
<feature type="domain" description="Rod shape-determining protein MreC beta-barrel core" evidence="1">
    <location>
        <begin position="154"/>
        <end position="244"/>
    </location>
</feature>
<dbReference type="InterPro" id="IPR007221">
    <property type="entry name" value="MreC"/>
</dbReference>
<sequence>MIRKRLLIIAILLVISIVFGSIFRGKVVEITGRIISSYYKSVNFVQDKFNMHFNQIEEIKRLGEQNKELQKSAVLLSTFANELNQILIDKNSSIYEPKVKLIKTLTYANISDYNKFWVKFDDFNQSKIYGLISQGKTAGILTAKDGKPLAILQNDKSASFSVLIGESRIPGIAIGNENGLIIKFIPQWLNPKVGDEVVTSGLDGIFFAGVEVGKVYEIIDENLYKSAVIKPYFDQNIPAFLYVITKER</sequence>
<dbReference type="InterPro" id="IPR055342">
    <property type="entry name" value="MreC_beta-barrel_core"/>
</dbReference>
<dbReference type="InterPro" id="IPR042175">
    <property type="entry name" value="Cell/Rod_MreC_2"/>
</dbReference>
<dbReference type="STRING" id="360107.CHAB381_1351"/>
<dbReference type="AlphaFoldDB" id="A7I309"/>
<proteinExistence type="predicted"/>
<dbReference type="Pfam" id="PF04085">
    <property type="entry name" value="MreC"/>
    <property type="match status" value="1"/>
</dbReference>